<reference evidence="1" key="1">
    <citation type="submission" date="2019-02" db="EMBL/GenBank/DDBJ databases">
        <authorList>
            <person name="Gruber-Vodicka R. H."/>
            <person name="Seah K. B. B."/>
        </authorList>
    </citation>
    <scope>NUCLEOTIDE SEQUENCE</scope>
    <source>
        <strain evidence="2">BECK_BZ198</strain>
        <strain evidence="1">BECK_BZ199</strain>
    </source>
</reference>
<dbReference type="AlphaFoldDB" id="A0A450Y0B1"/>
<gene>
    <name evidence="2" type="ORF">BECKMB1821H_GA0114242_10965</name>
    <name evidence="1" type="ORF">BECKMB1821I_GA0114274_10935</name>
</gene>
<protein>
    <submittedName>
        <fullName evidence="1">YgiT-type zinc finger domain-containing protein</fullName>
    </submittedName>
</protein>
<dbReference type="EMBL" id="CAADFQ010000093">
    <property type="protein sequence ID" value="VFK34959.1"/>
    <property type="molecule type" value="Genomic_DNA"/>
</dbReference>
<dbReference type="NCBIfam" id="TIGR03831">
    <property type="entry name" value="YgiT_finger"/>
    <property type="match status" value="1"/>
</dbReference>
<organism evidence="1">
    <name type="scientific">Candidatus Kentrum sp. MB</name>
    <dbReference type="NCBI Taxonomy" id="2138164"/>
    <lineage>
        <taxon>Bacteria</taxon>
        <taxon>Pseudomonadati</taxon>
        <taxon>Pseudomonadota</taxon>
        <taxon>Gammaproteobacteria</taxon>
        <taxon>Candidatus Kentrum</taxon>
    </lineage>
</organism>
<proteinExistence type="predicted"/>
<evidence type="ECO:0000313" key="1">
    <source>
        <dbReference type="EMBL" id="VFK34959.1"/>
    </source>
</evidence>
<name>A0A450Y0B1_9GAMM</name>
<dbReference type="Gene3D" id="3.10.20.860">
    <property type="match status" value="1"/>
</dbReference>
<dbReference type="EMBL" id="CAADGH010000096">
    <property type="protein sequence ID" value="VFK77066.1"/>
    <property type="molecule type" value="Genomic_DNA"/>
</dbReference>
<evidence type="ECO:0000313" key="2">
    <source>
        <dbReference type="EMBL" id="VFK77066.1"/>
    </source>
</evidence>
<sequence length="71" mass="8098">MECLHCNGNMVKATAPFSIDRNGYHITWESIPAWVCTQCGEPFFEEHEAHHLQMVLQKLDHETTLLTSKAA</sequence>
<accession>A0A450Y0B1</accession>
<dbReference type="InterPro" id="IPR022453">
    <property type="entry name" value="Znf_MqsA-type"/>
</dbReference>